<evidence type="ECO:0000313" key="7">
    <source>
        <dbReference type="Proteomes" id="UP000324517"/>
    </source>
</evidence>
<keyword evidence="3" id="KW-1133">Transmembrane helix</keyword>
<evidence type="ECO:0000256" key="3">
    <source>
        <dbReference type="ARBA" id="ARBA00022989"/>
    </source>
</evidence>
<comment type="caution">
    <text evidence="6">The sequence shown here is derived from an EMBL/GenBank/DDBJ whole genome shotgun (WGS) entry which is preliminary data.</text>
</comment>
<accession>A0A5D4THD7</accession>
<protein>
    <submittedName>
        <fullName evidence="6">Phage holin family protein</fullName>
    </submittedName>
</protein>
<organism evidence="6 7">
    <name type="scientific">Sutcliffiella horikoshii</name>
    <dbReference type="NCBI Taxonomy" id="79883"/>
    <lineage>
        <taxon>Bacteria</taxon>
        <taxon>Bacillati</taxon>
        <taxon>Bacillota</taxon>
        <taxon>Bacilli</taxon>
        <taxon>Bacillales</taxon>
        <taxon>Bacillaceae</taxon>
        <taxon>Sutcliffiella</taxon>
    </lineage>
</organism>
<dbReference type="GO" id="GO:0016020">
    <property type="term" value="C:membrane"/>
    <property type="evidence" value="ECO:0007669"/>
    <property type="project" value="UniProtKB-SubCell"/>
</dbReference>
<comment type="similarity">
    <text evidence="5">Belongs to the bacteriophage holin family. Cp-1 holin subfamily.</text>
</comment>
<comment type="subcellular location">
    <subcellularLocation>
        <location evidence="1">Membrane</location>
        <topology evidence="1">Multi-pass membrane protein</topology>
    </subcellularLocation>
</comment>
<gene>
    <name evidence="6" type="ORF">FZC75_02190</name>
</gene>
<dbReference type="Proteomes" id="UP000324517">
    <property type="component" value="Unassembled WGS sequence"/>
</dbReference>
<evidence type="ECO:0000256" key="1">
    <source>
        <dbReference type="ARBA" id="ARBA00004141"/>
    </source>
</evidence>
<reference evidence="6 7" key="1">
    <citation type="submission" date="2019-08" db="EMBL/GenBank/DDBJ databases">
        <title>Bacillus genomes from the desert of Cuatro Cienegas, Coahuila.</title>
        <authorList>
            <person name="Olmedo-Alvarez G."/>
        </authorList>
    </citation>
    <scope>NUCLEOTIDE SEQUENCE [LARGE SCALE GENOMIC DNA]</scope>
    <source>
        <strain evidence="6 7">CH98b_3T</strain>
    </source>
</reference>
<evidence type="ECO:0000313" key="6">
    <source>
        <dbReference type="EMBL" id="TYS74529.1"/>
    </source>
</evidence>
<evidence type="ECO:0000256" key="5">
    <source>
        <dbReference type="ARBA" id="ARBA00023600"/>
    </source>
</evidence>
<dbReference type="RefSeq" id="WP_148978280.1">
    <property type="nucleotide sequence ID" value="NZ_JBNILM010000001.1"/>
</dbReference>
<dbReference type="Pfam" id="PF05105">
    <property type="entry name" value="Phage_holin_4_1"/>
    <property type="match status" value="1"/>
</dbReference>
<sequence length="140" mass="14947">MEKLAIIYNGMTLGIGACVGFLYGGASGLLIALVTLAAFDYLTGLLASGYEGKLNSKVGFRGIAKKVMMFTLVAVAHQLDLIIGDSGVFMDMVIFFYLGNELLSILENAGRTGLPIPDQLKKAIQVLKGKSGEPQKEEDK</sequence>
<evidence type="ECO:0000256" key="4">
    <source>
        <dbReference type="ARBA" id="ARBA00023136"/>
    </source>
</evidence>
<name>A0A5D4THD7_9BACI</name>
<dbReference type="OrthoDB" id="88184at2"/>
<keyword evidence="4" id="KW-0472">Membrane</keyword>
<dbReference type="AlphaFoldDB" id="A0A5D4THD7"/>
<dbReference type="PROSITE" id="PS51257">
    <property type="entry name" value="PROKAR_LIPOPROTEIN"/>
    <property type="match status" value="1"/>
</dbReference>
<dbReference type="EMBL" id="VTET01000001">
    <property type="protein sequence ID" value="TYS74529.1"/>
    <property type="molecule type" value="Genomic_DNA"/>
</dbReference>
<keyword evidence="2" id="KW-0812">Transmembrane</keyword>
<dbReference type="InterPro" id="IPR006480">
    <property type="entry name" value="Phage_holin_4_1"/>
</dbReference>
<evidence type="ECO:0000256" key="2">
    <source>
        <dbReference type="ARBA" id="ARBA00022692"/>
    </source>
</evidence>
<dbReference type="NCBIfam" id="TIGR01593">
    <property type="entry name" value="holin_tox_secr"/>
    <property type="match status" value="1"/>
</dbReference>
<proteinExistence type="inferred from homology"/>